<organism evidence="1 2">
    <name type="scientific">Candidatus Nomurabacteria bacterium RIFCSPHIGHO2_02_FULL_42_19</name>
    <dbReference type="NCBI Taxonomy" id="1801756"/>
    <lineage>
        <taxon>Bacteria</taxon>
        <taxon>Candidatus Nomuraibacteriota</taxon>
    </lineage>
</organism>
<evidence type="ECO:0000313" key="2">
    <source>
        <dbReference type="Proteomes" id="UP000179275"/>
    </source>
</evidence>
<dbReference type="Proteomes" id="UP000179275">
    <property type="component" value="Unassembled WGS sequence"/>
</dbReference>
<accession>A0A1F6W3Y3</accession>
<protein>
    <submittedName>
        <fullName evidence="1">Uncharacterized protein</fullName>
    </submittedName>
</protein>
<dbReference type="EMBL" id="MFUG01000001">
    <property type="protein sequence ID" value="OGI76524.1"/>
    <property type="molecule type" value="Genomic_DNA"/>
</dbReference>
<dbReference type="STRING" id="1801756.A3C67_01770"/>
<proteinExistence type="predicted"/>
<sequence length="173" mass="20117">MREKGFGGGNTITGLNFEKETDILELLRSKKGYSVKDGVIYYEGKEVAKSFKKNALYKFLESKKVDYKKILSKKLLPDEAIYVIVNNTLFIIEVKFQKVAGSVDEKLQTCDFKRKQYTKLMAPLNIEVEYIYILSDWFRHASYKDVCDYIISVGCQYYFKYLPLQKLGLPVPK</sequence>
<reference evidence="1 2" key="1">
    <citation type="journal article" date="2016" name="Nat. Commun.">
        <title>Thousands of microbial genomes shed light on interconnected biogeochemical processes in an aquifer system.</title>
        <authorList>
            <person name="Anantharaman K."/>
            <person name="Brown C.T."/>
            <person name="Hug L.A."/>
            <person name="Sharon I."/>
            <person name="Castelle C.J."/>
            <person name="Probst A.J."/>
            <person name="Thomas B.C."/>
            <person name="Singh A."/>
            <person name="Wilkins M.J."/>
            <person name="Karaoz U."/>
            <person name="Brodie E.L."/>
            <person name="Williams K.H."/>
            <person name="Hubbard S.S."/>
            <person name="Banfield J.F."/>
        </authorList>
    </citation>
    <scope>NUCLEOTIDE SEQUENCE [LARGE SCALE GENOMIC DNA]</scope>
</reference>
<dbReference type="AlphaFoldDB" id="A0A1F6W3Y3"/>
<comment type="caution">
    <text evidence="1">The sequence shown here is derived from an EMBL/GenBank/DDBJ whole genome shotgun (WGS) entry which is preliminary data.</text>
</comment>
<name>A0A1F6W3Y3_9BACT</name>
<gene>
    <name evidence="1" type="ORF">A3C67_01770</name>
</gene>
<evidence type="ECO:0000313" key="1">
    <source>
        <dbReference type="EMBL" id="OGI76524.1"/>
    </source>
</evidence>